<gene>
    <name evidence="2" type="ORF">KIH27_03475</name>
</gene>
<dbReference type="CDD" id="cd02440">
    <property type="entry name" value="AdoMet_MTases"/>
    <property type="match status" value="1"/>
</dbReference>
<keyword evidence="3" id="KW-1185">Reference proteome</keyword>
<evidence type="ECO:0000259" key="1">
    <source>
        <dbReference type="Pfam" id="PF13649"/>
    </source>
</evidence>
<reference evidence="2 3" key="1">
    <citation type="submission" date="2021-05" db="EMBL/GenBank/DDBJ databases">
        <title>Mycobacterium acidophilum sp. nov., an extremely acid-tolerant member of the genus Mycobacterium.</title>
        <authorList>
            <person name="Xia J."/>
        </authorList>
    </citation>
    <scope>NUCLEOTIDE SEQUENCE [LARGE SCALE GENOMIC DNA]</scope>
    <source>
        <strain evidence="2 3">M1</strain>
    </source>
</reference>
<dbReference type="InterPro" id="IPR029063">
    <property type="entry name" value="SAM-dependent_MTases_sf"/>
</dbReference>
<evidence type="ECO:0000313" key="2">
    <source>
        <dbReference type="EMBL" id="MBS9532644.1"/>
    </source>
</evidence>
<accession>A0ABS5RG74</accession>
<organism evidence="2 3">
    <name type="scientific">Mycolicibacter acidiphilus</name>
    <dbReference type="NCBI Taxonomy" id="2835306"/>
    <lineage>
        <taxon>Bacteria</taxon>
        <taxon>Bacillati</taxon>
        <taxon>Actinomycetota</taxon>
        <taxon>Actinomycetes</taxon>
        <taxon>Mycobacteriales</taxon>
        <taxon>Mycobacteriaceae</taxon>
        <taxon>Mycolicibacter</taxon>
    </lineage>
</organism>
<keyword evidence="2" id="KW-0808">Transferase</keyword>
<proteinExistence type="predicted"/>
<dbReference type="Proteomes" id="UP001519535">
    <property type="component" value="Unassembled WGS sequence"/>
</dbReference>
<dbReference type="Gene3D" id="3.40.50.150">
    <property type="entry name" value="Vaccinia Virus protein VP39"/>
    <property type="match status" value="1"/>
</dbReference>
<protein>
    <submittedName>
        <fullName evidence="2">Methyltransferase domain-containing protein</fullName>
    </submittedName>
</protein>
<evidence type="ECO:0000313" key="3">
    <source>
        <dbReference type="Proteomes" id="UP001519535"/>
    </source>
</evidence>
<dbReference type="SUPFAM" id="SSF53335">
    <property type="entry name" value="S-adenosyl-L-methionine-dependent methyltransferases"/>
    <property type="match status" value="1"/>
</dbReference>
<dbReference type="GO" id="GO:0008168">
    <property type="term" value="F:methyltransferase activity"/>
    <property type="evidence" value="ECO:0007669"/>
    <property type="project" value="UniProtKB-KW"/>
</dbReference>
<keyword evidence="2" id="KW-0489">Methyltransferase</keyword>
<comment type="caution">
    <text evidence="2">The sequence shown here is derived from an EMBL/GenBank/DDBJ whole genome shotgun (WGS) entry which is preliminary data.</text>
</comment>
<dbReference type="GO" id="GO:0032259">
    <property type="term" value="P:methylation"/>
    <property type="evidence" value="ECO:0007669"/>
    <property type="project" value="UniProtKB-KW"/>
</dbReference>
<feature type="domain" description="Methyltransferase" evidence="1">
    <location>
        <begin position="44"/>
        <end position="114"/>
    </location>
</feature>
<dbReference type="InterPro" id="IPR041698">
    <property type="entry name" value="Methyltransf_25"/>
</dbReference>
<sequence>MTDDDRAHWDERYVGRGAPEPDAVAPATVFLPHVRAFPTAGSAVDIACGPGTAAVWLARRGMQVTGFDVSPVAVAQARELAERSGVGDRCRFTVVDLDDGLPDGPPVDVVYCARFRDTRLYRPMADRLAAGGLLAVTVLSRVGGPNGSFRAAPGELRSAFADLELIAEGEGEGEAWLLGVRKPG</sequence>
<dbReference type="EMBL" id="JAHCLR010000004">
    <property type="protein sequence ID" value="MBS9532644.1"/>
    <property type="molecule type" value="Genomic_DNA"/>
</dbReference>
<name>A0ABS5RG74_9MYCO</name>
<dbReference type="Pfam" id="PF13649">
    <property type="entry name" value="Methyltransf_25"/>
    <property type="match status" value="1"/>
</dbReference>
<dbReference type="RefSeq" id="WP_214091536.1">
    <property type="nucleotide sequence ID" value="NZ_JAHCLR010000004.1"/>
</dbReference>